<organism evidence="2 3">
    <name type="scientific">Elysia marginata</name>
    <dbReference type="NCBI Taxonomy" id="1093978"/>
    <lineage>
        <taxon>Eukaryota</taxon>
        <taxon>Metazoa</taxon>
        <taxon>Spiralia</taxon>
        <taxon>Lophotrochozoa</taxon>
        <taxon>Mollusca</taxon>
        <taxon>Gastropoda</taxon>
        <taxon>Heterobranchia</taxon>
        <taxon>Euthyneura</taxon>
        <taxon>Panpulmonata</taxon>
        <taxon>Sacoglossa</taxon>
        <taxon>Placobranchoidea</taxon>
        <taxon>Plakobranchidae</taxon>
        <taxon>Elysia</taxon>
    </lineage>
</organism>
<dbReference type="InterPro" id="IPR050951">
    <property type="entry name" value="Retrovirus_Pol_polyprotein"/>
</dbReference>
<dbReference type="Pfam" id="PF17921">
    <property type="entry name" value="Integrase_H2C2"/>
    <property type="match status" value="1"/>
</dbReference>
<dbReference type="Gene3D" id="1.10.340.70">
    <property type="match status" value="1"/>
</dbReference>
<name>A0AAV4EG02_9GAST</name>
<dbReference type="EMBL" id="BMAT01000087">
    <property type="protein sequence ID" value="GFR59411.1"/>
    <property type="molecule type" value="Genomic_DNA"/>
</dbReference>
<feature type="domain" description="Integrase zinc-binding" evidence="1">
    <location>
        <begin position="65"/>
        <end position="100"/>
    </location>
</feature>
<protein>
    <submittedName>
        <fullName evidence="2">Pol polyprotein</fullName>
    </submittedName>
</protein>
<reference evidence="2 3" key="1">
    <citation type="journal article" date="2021" name="Elife">
        <title>Chloroplast acquisition without the gene transfer in kleptoplastic sea slugs, Plakobranchus ocellatus.</title>
        <authorList>
            <person name="Maeda T."/>
            <person name="Takahashi S."/>
            <person name="Yoshida T."/>
            <person name="Shimamura S."/>
            <person name="Takaki Y."/>
            <person name="Nagai Y."/>
            <person name="Toyoda A."/>
            <person name="Suzuki Y."/>
            <person name="Arimoto A."/>
            <person name="Ishii H."/>
            <person name="Satoh N."/>
            <person name="Nishiyama T."/>
            <person name="Hasebe M."/>
            <person name="Maruyama T."/>
            <person name="Minagawa J."/>
            <person name="Obokata J."/>
            <person name="Shigenobu S."/>
        </authorList>
    </citation>
    <scope>NUCLEOTIDE SEQUENCE [LARGE SCALE GENOMIC DNA]</scope>
</reference>
<gene>
    <name evidence="2" type="ORF">ElyMa_000054300</name>
</gene>
<comment type="caution">
    <text evidence="2">The sequence shown here is derived from an EMBL/GenBank/DDBJ whole genome shotgun (WGS) entry which is preliminary data.</text>
</comment>
<dbReference type="PANTHER" id="PTHR37984:SF5">
    <property type="entry name" value="PROTEIN NYNRIN-LIKE"/>
    <property type="match status" value="1"/>
</dbReference>
<accession>A0AAV4EG02</accession>
<dbReference type="PANTHER" id="PTHR37984">
    <property type="entry name" value="PROTEIN CBG26694"/>
    <property type="match status" value="1"/>
</dbReference>
<dbReference type="InterPro" id="IPR041588">
    <property type="entry name" value="Integrase_H2C2"/>
</dbReference>
<dbReference type="Proteomes" id="UP000762676">
    <property type="component" value="Unassembled WGS sequence"/>
</dbReference>
<evidence type="ECO:0000313" key="3">
    <source>
        <dbReference type="Proteomes" id="UP000762676"/>
    </source>
</evidence>
<proteinExistence type="predicted"/>
<dbReference type="AlphaFoldDB" id="A0AAV4EG02"/>
<evidence type="ECO:0000313" key="2">
    <source>
        <dbReference type="EMBL" id="GFR59411.1"/>
    </source>
</evidence>
<evidence type="ECO:0000259" key="1">
    <source>
        <dbReference type="Pfam" id="PF17921"/>
    </source>
</evidence>
<keyword evidence="3" id="KW-1185">Reference proteome</keyword>
<sequence length="100" mass="11588">MKDRDDVIELVEDFCKTAWPESPNENERVKKLWEAKASTLKKFWSVSHELTVNHGLLLYNSRIVIPESLQADILSKIHEGHQGIVKYRAMAKTSVWWPGL</sequence>